<gene>
    <name evidence="1" type="ORF">HPO_15201</name>
</gene>
<reference evidence="1 2" key="1">
    <citation type="journal article" date="2014" name="Antonie Van Leeuwenhoek">
        <title>Hyphomonas beringensis sp. nov. and Hyphomonas chukchiensis sp. nov., isolated from surface seawater of the Bering Sea and Chukchi Sea.</title>
        <authorList>
            <person name="Li C."/>
            <person name="Lai Q."/>
            <person name="Li G."/>
            <person name="Dong C."/>
            <person name="Wang J."/>
            <person name="Liao Y."/>
            <person name="Shao Z."/>
        </authorList>
    </citation>
    <scope>NUCLEOTIDE SEQUENCE [LARGE SCALE GENOMIC DNA]</scope>
    <source>
        <strain evidence="1 2">PS728</strain>
    </source>
</reference>
<dbReference type="AlphaFoldDB" id="A0A062V5X0"/>
<dbReference type="OrthoDB" id="9873989at2"/>
<comment type="caution">
    <text evidence="1">The sequence shown here is derived from an EMBL/GenBank/DDBJ whole genome shotgun (WGS) entry which is preliminary data.</text>
</comment>
<evidence type="ECO:0000313" key="1">
    <source>
        <dbReference type="EMBL" id="KCZ97391.1"/>
    </source>
</evidence>
<accession>A0A062V5X0</accession>
<name>A0A062V5X0_9PROT</name>
<proteinExistence type="predicted"/>
<keyword evidence="2" id="KW-1185">Reference proteome</keyword>
<dbReference type="EMBL" id="ARYM01000020">
    <property type="protein sequence ID" value="KCZ97391.1"/>
    <property type="molecule type" value="Genomic_DNA"/>
</dbReference>
<protein>
    <submittedName>
        <fullName evidence="1">Uncharacterized protein</fullName>
    </submittedName>
</protein>
<dbReference type="RefSeq" id="WP_035600557.1">
    <property type="nucleotide sequence ID" value="NZ_ARYM01000020.1"/>
</dbReference>
<evidence type="ECO:0000313" key="2">
    <source>
        <dbReference type="Proteomes" id="UP000027100"/>
    </source>
</evidence>
<dbReference type="STRING" id="1280954.HPO_15201"/>
<sequence>MTDVIVDFDIASSDEDLRLAALIDAFVEKQDAMGQWDAASLELMVRTGFGPAGERLKQLIFQSREAAEAFCNFWMTETGLQVAHFPY</sequence>
<dbReference type="Proteomes" id="UP000027100">
    <property type="component" value="Unassembled WGS sequence"/>
</dbReference>
<organism evidence="1 2">
    <name type="scientific">Hyphomonas polymorpha PS728</name>
    <dbReference type="NCBI Taxonomy" id="1280954"/>
    <lineage>
        <taxon>Bacteria</taxon>
        <taxon>Pseudomonadati</taxon>
        <taxon>Pseudomonadota</taxon>
        <taxon>Alphaproteobacteria</taxon>
        <taxon>Hyphomonadales</taxon>
        <taxon>Hyphomonadaceae</taxon>
        <taxon>Hyphomonas</taxon>
    </lineage>
</organism>
<dbReference type="PATRIC" id="fig|1280954.3.peg.3077"/>